<accession>A0A3D8GT94</accession>
<organism evidence="1 2">
    <name type="scientific">Neobacillus piezotolerans</name>
    <dbReference type="NCBI Taxonomy" id="2259171"/>
    <lineage>
        <taxon>Bacteria</taxon>
        <taxon>Bacillati</taxon>
        <taxon>Bacillota</taxon>
        <taxon>Bacilli</taxon>
        <taxon>Bacillales</taxon>
        <taxon>Bacillaceae</taxon>
        <taxon>Neobacillus</taxon>
    </lineage>
</organism>
<dbReference type="EMBL" id="QNQT01000002">
    <property type="protein sequence ID" value="RDU37439.1"/>
    <property type="molecule type" value="Genomic_DNA"/>
</dbReference>
<name>A0A3D8GT94_9BACI</name>
<keyword evidence="2" id="KW-1185">Reference proteome</keyword>
<evidence type="ECO:0000313" key="1">
    <source>
        <dbReference type="EMBL" id="RDU37439.1"/>
    </source>
</evidence>
<dbReference type="Proteomes" id="UP000257144">
    <property type="component" value="Unassembled WGS sequence"/>
</dbReference>
<evidence type="ECO:0000313" key="2">
    <source>
        <dbReference type="Proteomes" id="UP000257144"/>
    </source>
</evidence>
<reference evidence="1 2" key="1">
    <citation type="submission" date="2018-07" db="EMBL/GenBank/DDBJ databases">
        <title>Bacillus sp. YLB-04 draft genome sequence.</title>
        <authorList>
            <person name="Yu L."/>
            <person name="Tang X."/>
        </authorList>
    </citation>
    <scope>NUCLEOTIDE SEQUENCE [LARGE SCALE GENOMIC DNA]</scope>
    <source>
        <strain evidence="1 2">YLB-04</strain>
    </source>
</reference>
<sequence>MLSRGIRLPLHFTPIYKLNPGFHRGAGIFAAVFILFFHPGTEAPVVRQKGIGIHGRLTG</sequence>
<gene>
    <name evidence="1" type="ORF">DRW41_06220</name>
</gene>
<comment type="caution">
    <text evidence="1">The sequence shown here is derived from an EMBL/GenBank/DDBJ whole genome shotgun (WGS) entry which is preliminary data.</text>
</comment>
<protein>
    <submittedName>
        <fullName evidence="1">Uncharacterized protein</fullName>
    </submittedName>
</protein>
<proteinExistence type="predicted"/>
<dbReference type="AlphaFoldDB" id="A0A3D8GT94"/>